<reference evidence="3" key="1">
    <citation type="submission" date="2009-09" db="EMBL/GenBank/DDBJ databases">
        <title>The complete chromosome of Sebaldella termitidis ATCC 33386.</title>
        <authorList>
            <consortium name="US DOE Joint Genome Institute (JGI-PGF)"/>
            <person name="Lucas S."/>
            <person name="Copeland A."/>
            <person name="Lapidus A."/>
            <person name="Glavina del Rio T."/>
            <person name="Dalin E."/>
            <person name="Tice H."/>
            <person name="Bruce D."/>
            <person name="Goodwin L."/>
            <person name="Pitluck S."/>
            <person name="Kyrpides N."/>
            <person name="Mavromatis K."/>
            <person name="Ivanova N."/>
            <person name="Mikhailova N."/>
            <person name="Sims D."/>
            <person name="Meincke L."/>
            <person name="Brettin T."/>
            <person name="Detter J.C."/>
            <person name="Han C."/>
            <person name="Larimer F."/>
            <person name="Land M."/>
            <person name="Hauser L."/>
            <person name="Markowitz V."/>
            <person name="Cheng J.F."/>
            <person name="Hugenholtz P."/>
            <person name="Woyke T."/>
            <person name="Wu D."/>
            <person name="Eisen J.A."/>
        </authorList>
    </citation>
    <scope>NUCLEOTIDE SEQUENCE [LARGE SCALE GENOMIC DNA]</scope>
    <source>
        <strain evidence="3">ATCC 33386 / NCTC 11300</strain>
    </source>
</reference>
<name>D1AIE0_SEBTE</name>
<feature type="transmembrane region" description="Helical" evidence="1">
    <location>
        <begin position="61"/>
        <end position="80"/>
    </location>
</feature>
<reference evidence="2 3" key="2">
    <citation type="journal article" date="2010" name="Stand. Genomic Sci.">
        <title>Complete genome sequence of Sebaldella termitidis type strain (NCTC 11300).</title>
        <authorList>
            <person name="Harmon-Smith M."/>
            <person name="Celia L."/>
            <person name="Chertkov O."/>
            <person name="Lapidus A."/>
            <person name="Copeland A."/>
            <person name="Glavina Del Rio T."/>
            <person name="Nolan M."/>
            <person name="Lucas S."/>
            <person name="Tice H."/>
            <person name="Cheng J.F."/>
            <person name="Han C."/>
            <person name="Detter J.C."/>
            <person name="Bruce D."/>
            <person name="Goodwin L."/>
            <person name="Pitluck S."/>
            <person name="Pati A."/>
            <person name="Liolios K."/>
            <person name="Ivanova N."/>
            <person name="Mavromatis K."/>
            <person name="Mikhailova N."/>
            <person name="Chen A."/>
            <person name="Palaniappan K."/>
            <person name="Land M."/>
            <person name="Hauser L."/>
            <person name="Chang Y.J."/>
            <person name="Jeffries C.D."/>
            <person name="Brettin T."/>
            <person name="Goker M."/>
            <person name="Beck B."/>
            <person name="Bristow J."/>
            <person name="Eisen J.A."/>
            <person name="Markowitz V."/>
            <person name="Hugenholtz P."/>
            <person name="Kyrpides N.C."/>
            <person name="Klenk H.P."/>
            <person name="Chen F."/>
        </authorList>
    </citation>
    <scope>NUCLEOTIDE SEQUENCE [LARGE SCALE GENOMIC DNA]</scope>
    <source>
        <strain evidence="3">ATCC 33386 / NCTC 11300</strain>
    </source>
</reference>
<sequence length="92" mass="10721">MSDGEVRGRLKSERNFQIKKIKSFRIRKSPGEENLPFERDNLINRQVKINSNPFYFGLPQLNIAAIPVLLPSLSFFTNAARRGRIRRKFMAL</sequence>
<dbReference type="Proteomes" id="UP000000845">
    <property type="component" value="Chromosome"/>
</dbReference>
<dbReference type="EMBL" id="CP001739">
    <property type="protein sequence ID" value="ACZ08524.1"/>
    <property type="molecule type" value="Genomic_DNA"/>
</dbReference>
<dbReference type="RefSeq" id="WP_012861120.1">
    <property type="nucleotide sequence ID" value="NC_013517.1"/>
</dbReference>
<proteinExistence type="predicted"/>
<evidence type="ECO:0000313" key="3">
    <source>
        <dbReference type="Proteomes" id="UP000000845"/>
    </source>
</evidence>
<keyword evidence="1" id="KW-0812">Transmembrane</keyword>
<evidence type="ECO:0000256" key="1">
    <source>
        <dbReference type="SAM" id="Phobius"/>
    </source>
</evidence>
<dbReference type="KEGG" id="str:Sterm_1666"/>
<dbReference type="AlphaFoldDB" id="D1AIE0"/>
<keyword evidence="1" id="KW-1133">Transmembrane helix</keyword>
<dbReference type="STRING" id="526218.Sterm_1666"/>
<keyword evidence="3" id="KW-1185">Reference proteome</keyword>
<evidence type="ECO:0000313" key="2">
    <source>
        <dbReference type="EMBL" id="ACZ08524.1"/>
    </source>
</evidence>
<protein>
    <submittedName>
        <fullName evidence="2">Uncharacterized protein</fullName>
    </submittedName>
</protein>
<accession>D1AIE0</accession>
<keyword evidence="1" id="KW-0472">Membrane</keyword>
<dbReference type="HOGENOM" id="CLU_2411507_0_0_0"/>
<organism evidence="2 3">
    <name type="scientific">Sebaldella termitidis (strain ATCC 33386 / NCTC 11300)</name>
    <dbReference type="NCBI Taxonomy" id="526218"/>
    <lineage>
        <taxon>Bacteria</taxon>
        <taxon>Fusobacteriati</taxon>
        <taxon>Fusobacteriota</taxon>
        <taxon>Fusobacteriia</taxon>
        <taxon>Fusobacteriales</taxon>
        <taxon>Leptotrichiaceae</taxon>
        <taxon>Sebaldella</taxon>
    </lineage>
</organism>
<gene>
    <name evidence="2" type="ordered locus">Sterm_1666</name>
</gene>